<keyword evidence="1" id="KW-0677">Repeat</keyword>
<dbReference type="AlphaFoldDB" id="D6SPU4"/>
<feature type="domain" description="Ancillary SecYEG translocon subunit/Cell division coordinator CpoB TPR" evidence="4">
    <location>
        <begin position="204"/>
        <end position="379"/>
    </location>
</feature>
<dbReference type="PANTHER" id="PTHR44858:SF1">
    <property type="entry name" value="UDP-N-ACETYLGLUCOSAMINE--PEPTIDE N-ACETYLGLUCOSAMINYLTRANSFERASE SPINDLY-RELATED"/>
    <property type="match status" value="1"/>
</dbReference>
<accession>D6SPU4</accession>
<evidence type="ECO:0000313" key="6">
    <source>
        <dbReference type="Proteomes" id="UP000005496"/>
    </source>
</evidence>
<comment type="caution">
    <text evidence="5">The sequence shown here is derived from an EMBL/GenBank/DDBJ whole genome shotgun (WGS) entry which is preliminary data.</text>
</comment>
<dbReference type="Pfam" id="PF13432">
    <property type="entry name" value="TPR_16"/>
    <property type="match status" value="1"/>
</dbReference>
<dbReference type="RefSeq" id="WP_008870086.1">
    <property type="nucleotide sequence ID" value="NZ_ACJN02000002.1"/>
</dbReference>
<evidence type="ECO:0000256" key="1">
    <source>
        <dbReference type="ARBA" id="ARBA00022737"/>
    </source>
</evidence>
<dbReference type="OrthoDB" id="5416388at2"/>
<feature type="repeat" description="TPR" evidence="3">
    <location>
        <begin position="98"/>
        <end position="131"/>
    </location>
</feature>
<dbReference type="InterPro" id="IPR050498">
    <property type="entry name" value="Ycf3"/>
</dbReference>
<evidence type="ECO:0000256" key="2">
    <source>
        <dbReference type="ARBA" id="ARBA00022803"/>
    </source>
</evidence>
<gene>
    <name evidence="5" type="ORF">Dthio_PD2146</name>
</gene>
<dbReference type="SMART" id="SM00028">
    <property type="entry name" value="TPR"/>
    <property type="match status" value="4"/>
</dbReference>
<dbReference type="Pfam" id="PF09976">
    <property type="entry name" value="TPR_21"/>
    <property type="match status" value="1"/>
</dbReference>
<dbReference type="PROSITE" id="PS50005">
    <property type="entry name" value="TPR"/>
    <property type="match status" value="1"/>
</dbReference>
<reference evidence="5" key="1">
    <citation type="submission" date="2010-05" db="EMBL/GenBank/DDBJ databases">
        <title>The draft genome of Desulfonatronospira thiodismutans ASO3-1.</title>
        <authorList>
            <consortium name="US DOE Joint Genome Institute (JGI-PGF)"/>
            <person name="Lucas S."/>
            <person name="Copeland A."/>
            <person name="Lapidus A."/>
            <person name="Cheng J.-F."/>
            <person name="Bruce D."/>
            <person name="Goodwin L."/>
            <person name="Pitluck S."/>
            <person name="Chertkov O."/>
            <person name="Brettin T."/>
            <person name="Detter J.C."/>
            <person name="Han C."/>
            <person name="Land M.L."/>
            <person name="Hauser L."/>
            <person name="Kyrpides N."/>
            <person name="Mikhailova N."/>
            <person name="Muyzer G."/>
            <person name="Woyke T."/>
        </authorList>
    </citation>
    <scope>NUCLEOTIDE SEQUENCE [LARGE SCALE GENOMIC DNA]</scope>
    <source>
        <strain evidence="5">ASO3-1</strain>
    </source>
</reference>
<dbReference type="Gene3D" id="1.25.40.10">
    <property type="entry name" value="Tetratricopeptide repeat domain"/>
    <property type="match status" value="3"/>
</dbReference>
<dbReference type="Proteomes" id="UP000005496">
    <property type="component" value="Unassembled WGS sequence"/>
</dbReference>
<dbReference type="PANTHER" id="PTHR44858">
    <property type="entry name" value="TETRATRICOPEPTIDE REPEAT PROTEIN 6"/>
    <property type="match status" value="1"/>
</dbReference>
<dbReference type="InterPro" id="IPR011990">
    <property type="entry name" value="TPR-like_helical_dom_sf"/>
</dbReference>
<keyword evidence="6" id="KW-1185">Reference proteome</keyword>
<evidence type="ECO:0000313" key="5">
    <source>
        <dbReference type="EMBL" id="EFI34770.1"/>
    </source>
</evidence>
<name>D6SPU4_9BACT</name>
<dbReference type="SUPFAM" id="SSF81901">
    <property type="entry name" value="HCP-like"/>
    <property type="match status" value="1"/>
</dbReference>
<dbReference type="eggNOG" id="COG0457">
    <property type="taxonomic scope" value="Bacteria"/>
</dbReference>
<evidence type="ECO:0000259" key="4">
    <source>
        <dbReference type="Pfam" id="PF09976"/>
    </source>
</evidence>
<proteinExistence type="predicted"/>
<dbReference type="EMBL" id="ACJN02000002">
    <property type="protein sequence ID" value="EFI34770.1"/>
    <property type="molecule type" value="Genomic_DNA"/>
</dbReference>
<dbReference type="InterPro" id="IPR019734">
    <property type="entry name" value="TPR_rpt"/>
</dbReference>
<dbReference type="InterPro" id="IPR018704">
    <property type="entry name" value="SecYEG/CpoB_TPR"/>
</dbReference>
<sequence length="466" mass="53877">MSNAQAKIIHTPHFNSGLAEKQEDSQENFVDNEVQEGAAFLEDLAGQAQVQEQLRLRQKSCMAEMALLRQENSWEQILDMFYPLEDKAPELVASELDMELRMELAFVLGQVNRFDEAVREYEVCLQVQPDNYFANSGLAYTLYNSLYAAQNREILLTPDGKKHRAEKAHKHFEKAQEIRPEGVTNYYRQGMLYKNLQNKPALGLPLFARAVTNWRGYSPQQQKARHQEHKNYIKALYNLGSCRLKLNQAQMALKNIQECIQEDQKHYISAVNKYFALGKVCYSLGEFSQAREALEFAATMADVKDGDYVYEMLGRVLLSLEENEKALEAVRKVPFKLRKPYVRWTEADILVAVGQTQEAVQVLTHALNKDRRSRHKTLIRLCRIHFGQKDYQQSLQQAREADDFHRQTFNSPDADALFWQSACHLHLNEVEQARQKAQDLSDFSPGYPFLKKLVKAIEKAEQKHKL</sequence>
<keyword evidence="2 3" id="KW-0802">TPR repeat</keyword>
<dbReference type="SUPFAM" id="SSF48452">
    <property type="entry name" value="TPR-like"/>
    <property type="match status" value="1"/>
</dbReference>
<protein>
    <submittedName>
        <fullName evidence="5">TPR repeat-containing protein</fullName>
    </submittedName>
</protein>
<organism evidence="5 6">
    <name type="scientific">Desulfonatronospira thiodismutans ASO3-1</name>
    <dbReference type="NCBI Taxonomy" id="555779"/>
    <lineage>
        <taxon>Bacteria</taxon>
        <taxon>Pseudomonadati</taxon>
        <taxon>Thermodesulfobacteriota</taxon>
        <taxon>Desulfovibrionia</taxon>
        <taxon>Desulfovibrionales</taxon>
        <taxon>Desulfonatronovibrionaceae</taxon>
        <taxon>Desulfonatronospira</taxon>
    </lineage>
</organism>
<evidence type="ECO:0000256" key="3">
    <source>
        <dbReference type="PROSITE-ProRule" id="PRU00339"/>
    </source>
</evidence>